<dbReference type="AlphaFoldDB" id="A0A7M7NBZ3"/>
<reference evidence="9" key="2">
    <citation type="submission" date="2021-01" db="UniProtKB">
        <authorList>
            <consortium name="EnsemblMetazoa"/>
        </authorList>
    </citation>
    <scope>IDENTIFICATION</scope>
</reference>
<evidence type="ECO:0000256" key="7">
    <source>
        <dbReference type="SAM" id="Phobius"/>
    </source>
</evidence>
<feature type="disulfide bond" evidence="5">
    <location>
        <begin position="588"/>
        <end position="652"/>
    </location>
</feature>
<feature type="domain" description="SRCR" evidence="8">
    <location>
        <begin position="346"/>
        <end position="446"/>
    </location>
</feature>
<keyword evidence="1" id="KW-0732">Signal</keyword>
<dbReference type="Pfam" id="PF00530">
    <property type="entry name" value="SRCR"/>
    <property type="match status" value="6"/>
</dbReference>
<feature type="disulfide bond" evidence="5">
    <location>
        <begin position="282"/>
        <end position="343"/>
    </location>
</feature>
<dbReference type="FunFam" id="3.10.250.10:FF:000011">
    <property type="entry name" value="Scavenger receptor class A member 5"/>
    <property type="match status" value="1"/>
</dbReference>
<dbReference type="PRINTS" id="PR00258">
    <property type="entry name" value="SPERACTRCPTR"/>
</dbReference>
<feature type="disulfide bond" evidence="5">
    <location>
        <begin position="100"/>
        <end position="110"/>
    </location>
</feature>
<evidence type="ECO:0000256" key="4">
    <source>
        <dbReference type="ARBA" id="ARBA00023180"/>
    </source>
</evidence>
<feature type="compositionally biased region" description="Polar residues" evidence="6">
    <location>
        <begin position="738"/>
        <end position="751"/>
    </location>
</feature>
<dbReference type="FunFam" id="3.10.250.10:FF:000001">
    <property type="entry name" value="Lysyl oxidase 4 isoform X1"/>
    <property type="match status" value="2"/>
</dbReference>
<keyword evidence="7" id="KW-1133">Transmembrane helix</keyword>
<dbReference type="Gene3D" id="3.10.250.10">
    <property type="entry name" value="SRCR-like domain"/>
    <property type="match status" value="6"/>
</dbReference>
<dbReference type="PANTHER" id="PTHR48071:SF18">
    <property type="entry name" value="DELETED IN MALIGNANT BRAIN TUMORS 1 PROTEIN-RELATED"/>
    <property type="match status" value="1"/>
</dbReference>
<evidence type="ECO:0000259" key="8">
    <source>
        <dbReference type="PROSITE" id="PS50287"/>
    </source>
</evidence>
<feature type="domain" description="SRCR" evidence="8">
    <location>
        <begin position="563"/>
        <end position="663"/>
    </location>
</feature>
<feature type="disulfide bond" evidence="5">
    <location>
        <begin position="415"/>
        <end position="425"/>
    </location>
</feature>
<feature type="domain" description="SRCR" evidence="8">
    <location>
        <begin position="31"/>
        <end position="131"/>
    </location>
</feature>
<organism evidence="9 10">
    <name type="scientific">Strongylocentrotus purpuratus</name>
    <name type="common">Purple sea urchin</name>
    <dbReference type="NCBI Taxonomy" id="7668"/>
    <lineage>
        <taxon>Eukaryota</taxon>
        <taxon>Metazoa</taxon>
        <taxon>Echinodermata</taxon>
        <taxon>Eleutherozoa</taxon>
        <taxon>Echinozoa</taxon>
        <taxon>Echinoidea</taxon>
        <taxon>Euechinoidea</taxon>
        <taxon>Echinacea</taxon>
        <taxon>Camarodonta</taxon>
        <taxon>Echinidea</taxon>
        <taxon>Strongylocentrotidae</taxon>
        <taxon>Strongylocentrotus</taxon>
    </lineage>
</organism>
<accession>A0A7M7NBZ3</accession>
<feature type="disulfide bond" evidence="5">
    <location>
        <begin position="522"/>
        <end position="532"/>
    </location>
</feature>
<feature type="transmembrane region" description="Helical" evidence="7">
    <location>
        <begin position="707"/>
        <end position="728"/>
    </location>
</feature>
<keyword evidence="4" id="KW-0325">Glycoprotein</keyword>
<feature type="disulfide bond" evidence="5">
    <location>
        <begin position="56"/>
        <end position="120"/>
    </location>
</feature>
<evidence type="ECO:0000313" key="10">
    <source>
        <dbReference type="Proteomes" id="UP000007110"/>
    </source>
</evidence>
<feature type="disulfide bond" evidence="5">
    <location>
        <begin position="491"/>
        <end position="552"/>
    </location>
</feature>
<dbReference type="PROSITE" id="PS50287">
    <property type="entry name" value="SRCR_2"/>
    <property type="match status" value="6"/>
</dbReference>
<feature type="disulfide bond" evidence="5">
    <location>
        <begin position="313"/>
        <end position="323"/>
    </location>
</feature>
<feature type="domain" description="SRCR" evidence="8">
    <location>
        <begin position="453"/>
        <end position="553"/>
    </location>
</feature>
<dbReference type="GeneID" id="754303"/>
<dbReference type="FunFam" id="3.10.250.10:FF:000006">
    <property type="entry name" value="neurotrypsin isoform X2"/>
    <property type="match status" value="3"/>
</dbReference>
<dbReference type="InterPro" id="IPR001190">
    <property type="entry name" value="SRCR"/>
</dbReference>
<name>A0A7M7NBZ3_STRPU</name>
<feature type="disulfide bond" evidence="5">
    <location>
        <begin position="371"/>
        <end position="435"/>
    </location>
</feature>
<dbReference type="RefSeq" id="XP_030834241.1">
    <property type="nucleotide sequence ID" value="XM_030978381.1"/>
</dbReference>
<dbReference type="GO" id="GO:0016020">
    <property type="term" value="C:membrane"/>
    <property type="evidence" value="ECO:0007669"/>
    <property type="project" value="InterPro"/>
</dbReference>
<feature type="disulfide bond" evidence="5">
    <location>
        <begin position="478"/>
        <end position="542"/>
    </location>
</feature>
<keyword evidence="7" id="KW-0472">Membrane</keyword>
<dbReference type="SMART" id="SM00202">
    <property type="entry name" value="SR"/>
    <property type="match status" value="6"/>
</dbReference>
<evidence type="ECO:0000313" key="9">
    <source>
        <dbReference type="EnsemblMetazoa" id="XP_030834241"/>
    </source>
</evidence>
<dbReference type="SUPFAM" id="SSF56487">
    <property type="entry name" value="SRCR-like"/>
    <property type="match status" value="6"/>
</dbReference>
<reference evidence="10" key="1">
    <citation type="submission" date="2015-02" db="EMBL/GenBank/DDBJ databases">
        <title>Genome sequencing for Strongylocentrotus purpuratus.</title>
        <authorList>
            <person name="Murali S."/>
            <person name="Liu Y."/>
            <person name="Vee V."/>
            <person name="English A."/>
            <person name="Wang M."/>
            <person name="Skinner E."/>
            <person name="Han Y."/>
            <person name="Muzny D.M."/>
            <person name="Worley K.C."/>
            <person name="Gibbs R.A."/>
        </authorList>
    </citation>
    <scope>NUCLEOTIDE SEQUENCE</scope>
</reference>
<dbReference type="PROSITE" id="PS00420">
    <property type="entry name" value="SRCR_1"/>
    <property type="match status" value="6"/>
</dbReference>
<keyword evidence="3 5" id="KW-1015">Disulfide bond</keyword>
<feature type="compositionally biased region" description="Basic residues" evidence="6">
    <location>
        <begin position="816"/>
        <end position="832"/>
    </location>
</feature>
<feature type="disulfide bond" evidence="5">
    <location>
        <begin position="601"/>
        <end position="662"/>
    </location>
</feature>
<evidence type="ECO:0000256" key="1">
    <source>
        <dbReference type="ARBA" id="ARBA00022729"/>
    </source>
</evidence>
<keyword evidence="2" id="KW-0677">Repeat</keyword>
<feature type="disulfide bond" evidence="5">
    <location>
        <begin position="632"/>
        <end position="642"/>
    </location>
</feature>
<evidence type="ECO:0000256" key="2">
    <source>
        <dbReference type="ARBA" id="ARBA00022737"/>
    </source>
</evidence>
<feature type="disulfide bond" evidence="5">
    <location>
        <begin position="384"/>
        <end position="445"/>
    </location>
</feature>
<dbReference type="InterPro" id="IPR036772">
    <property type="entry name" value="SRCR-like_dom_sf"/>
</dbReference>
<keyword evidence="7" id="KW-0812">Transmembrane</keyword>
<evidence type="ECO:0000256" key="5">
    <source>
        <dbReference type="PROSITE-ProRule" id="PRU00196"/>
    </source>
</evidence>
<feature type="disulfide bond" evidence="5">
    <location>
        <begin position="69"/>
        <end position="130"/>
    </location>
</feature>
<protein>
    <recommendedName>
        <fullName evidence="8">SRCR domain-containing protein</fullName>
    </recommendedName>
</protein>
<feature type="domain" description="SRCR" evidence="8">
    <location>
        <begin position="137"/>
        <end position="237"/>
    </location>
</feature>
<feature type="disulfide bond" evidence="5">
    <location>
        <begin position="175"/>
        <end position="236"/>
    </location>
</feature>
<dbReference type="PANTHER" id="PTHR48071">
    <property type="entry name" value="SRCR DOMAIN-CONTAINING PROTEIN"/>
    <property type="match status" value="1"/>
</dbReference>
<feature type="region of interest" description="Disordered" evidence="6">
    <location>
        <begin position="798"/>
        <end position="857"/>
    </location>
</feature>
<keyword evidence="10" id="KW-1185">Reference proteome</keyword>
<feature type="domain" description="SRCR" evidence="8">
    <location>
        <begin position="244"/>
        <end position="344"/>
    </location>
</feature>
<sequence length="857" mass="92317">MRMRMKALEFYPVVIIIALSMRIPCAFGLDVRLIGGPDIYSGRVEVRHDGVWGTVCDDGWDIQDATVVCRMLGFENASIATGYAKYGEGSSSIFLDNVHCSGLETDLGECSHNGFEVHDCQHSEDAGVMCSKNDLQVRLVGGQTALEGRVEVFFEGSWGTVCDDLWDLNDARVVCRMLGFQIAVTAVTSAEYGPGSGSIILDNVGCLGTERNLAECPHRGFENNDCGHDQDAGAVCANDLGLQVRLVGGQTALEGRVEVFFEGYWGTVCNDAWDLDDARVVCRMLGFQNAVRAVTGAEYGEGSGSIILDDVDCLGTEHDLTECSHNGYEIHNCGHSEDAGAVCANVRLVGGHTALEGRVEVFFEGSWGTVCDDLWDLDDARVVCRMLGFQTAVRAVVMAGYGPGSGSIILDNVQCLGTESNLDECSHNEYEIHDCIHNEDAGVVCSHESPLEVRLADGPNSREGRVEVLYQGSWGTICDDYWDSKDAKVVCRMLGFNRTLSARGRAAYGQGSGPILLDNVVCLGTENSLAECSHSGFGVHNCGHAEDAAAACSIDTTSELFEVRLGDGRSRNEGRVEVFYNTSWGTLCGAGWGLREADVVCRMLGFTDASDVLQNAAFGEGIGMVFLEGISCLGSENSLLDCTFTSFDANSCPHSQDVGVICKDTGALQLSTIRFDPTTSLGHPEHVFQGMPVPSAENSRSFSPVSIVLGAILAASYVLFLLLGLYGYHRLRKLERMTNNNSSEQPTSKGTGSPEAASAYLNLTSPSRKSTETPGKEAPGELIYMNLEVPENTIGGDQVYTDLSFTKGNDQEGPRPKYKAPMKPPVGRKPKSGRLGSPDRIDPSPLTQHDPIYDKCD</sequence>
<dbReference type="EnsemblMetazoa" id="XM_030978381">
    <property type="protein sequence ID" value="XP_030834241"/>
    <property type="gene ID" value="LOC754303"/>
</dbReference>
<feature type="disulfide bond" evidence="5">
    <location>
        <begin position="162"/>
        <end position="226"/>
    </location>
</feature>
<dbReference type="Proteomes" id="UP000007110">
    <property type="component" value="Unassembled WGS sequence"/>
</dbReference>
<evidence type="ECO:0000256" key="6">
    <source>
        <dbReference type="SAM" id="MobiDB-lite"/>
    </source>
</evidence>
<feature type="region of interest" description="Disordered" evidence="6">
    <location>
        <begin position="738"/>
        <end position="757"/>
    </location>
</feature>
<feature type="disulfide bond" evidence="5">
    <location>
        <begin position="269"/>
        <end position="333"/>
    </location>
</feature>
<feature type="disulfide bond" evidence="5">
    <location>
        <begin position="206"/>
        <end position="216"/>
    </location>
</feature>
<evidence type="ECO:0000256" key="3">
    <source>
        <dbReference type="ARBA" id="ARBA00023157"/>
    </source>
</evidence>
<proteinExistence type="predicted"/>